<reference evidence="2 3" key="1">
    <citation type="journal article" date="2019" name="Microbiol. Resour. Announc.">
        <title>Draft Genome Sequence of the Most Traditional epsilon-Poly-l-Lysine Producer, Streptomyces albulus NBRC14147.</title>
        <authorList>
            <person name="Yamanaka K."/>
            <person name="Hamano Y."/>
        </authorList>
    </citation>
    <scope>NUCLEOTIDE SEQUENCE [LARGE SCALE GENOMIC DNA]</scope>
    <source>
        <strain evidence="2 3">NBRC 14147</strain>
    </source>
</reference>
<feature type="region of interest" description="Disordered" evidence="1">
    <location>
        <begin position="1"/>
        <end position="58"/>
    </location>
</feature>
<dbReference type="STRING" id="68570.DC74_2324"/>
<organism evidence="2 3">
    <name type="scientific">Streptomyces noursei</name>
    <name type="common">Streptomyces albulus</name>
    <dbReference type="NCBI Taxonomy" id="1971"/>
    <lineage>
        <taxon>Bacteria</taxon>
        <taxon>Bacillati</taxon>
        <taxon>Actinomycetota</taxon>
        <taxon>Actinomycetes</taxon>
        <taxon>Kitasatosporales</taxon>
        <taxon>Streptomycetaceae</taxon>
        <taxon>Streptomyces</taxon>
    </lineage>
</organism>
<dbReference type="EMBL" id="BHXC01000006">
    <property type="protein sequence ID" value="GCB90473.1"/>
    <property type="molecule type" value="Genomic_DNA"/>
</dbReference>
<comment type="caution">
    <text evidence="2">The sequence shown here is derived from an EMBL/GenBank/DDBJ whole genome shotgun (WGS) entry which is preliminary data.</text>
</comment>
<name>A0A059VTZ8_STRNR</name>
<accession>A0A059VTZ8</accession>
<evidence type="ECO:0000313" key="3">
    <source>
        <dbReference type="Proteomes" id="UP000288351"/>
    </source>
</evidence>
<feature type="compositionally biased region" description="Gly residues" evidence="1">
    <location>
        <begin position="45"/>
        <end position="58"/>
    </location>
</feature>
<evidence type="ECO:0000256" key="1">
    <source>
        <dbReference type="SAM" id="MobiDB-lite"/>
    </source>
</evidence>
<dbReference type="AlphaFoldDB" id="A0A059VTZ8"/>
<sequence>MLSGGSGIRGPYQRRASAPGRGRDGAAVIGADRGTLPYGRRRGACAGGSCGGGGVMTG</sequence>
<dbReference type="Proteomes" id="UP000288351">
    <property type="component" value="Unassembled WGS sequence"/>
</dbReference>
<proteinExistence type="predicted"/>
<gene>
    <name evidence="2" type="ORF">SALB_03180</name>
</gene>
<evidence type="ECO:0000313" key="2">
    <source>
        <dbReference type="EMBL" id="GCB90473.1"/>
    </source>
</evidence>
<protein>
    <submittedName>
        <fullName evidence="2">Uncharacterized protein</fullName>
    </submittedName>
</protein>